<dbReference type="EMBL" id="CP045997">
    <property type="protein sequence ID" value="QHV95383.1"/>
    <property type="molecule type" value="Genomic_DNA"/>
</dbReference>
<feature type="signal peptide" evidence="1">
    <location>
        <begin position="1"/>
        <end position="26"/>
    </location>
</feature>
<evidence type="ECO:0000256" key="1">
    <source>
        <dbReference type="SAM" id="SignalP"/>
    </source>
</evidence>
<name>A0A6P1VQL1_9BACT</name>
<evidence type="ECO:0000313" key="2">
    <source>
        <dbReference type="EMBL" id="QHV95383.1"/>
    </source>
</evidence>
<dbReference type="InterPro" id="IPR029052">
    <property type="entry name" value="Metallo-depent_PP-like"/>
</dbReference>
<sequence length="321" mass="36393">MRQVRFSILLAFTALMLLGASSQAQQAPFSFVAFGDMPYNLPEDYGRFENLIRDVNKQNQVFNVHVGDIKSSENDCSDAYYQKIHGYFNQFDKPLIYIPGDNEWTDCNKHTPGKYNIDERLSTIRKLFFDGQSSLGKSKLLMISQAKHPEFAKYVENNRWQYGNVQFGTVHIVGTNNNFYPNPKGDNAEFYDRNKANLAWIDEVFDQAKASNAIAVVLFTQADMYNSAKDAKEANAFTTLKDKLQARTVDFKKPVLLVNGDSHIFLVDKPLYVKGGKGKKDLDNFTRLQTFGEDNIHAVKVTINPATPGLFQIEPLMVQGN</sequence>
<keyword evidence="3" id="KW-1185">Reference proteome</keyword>
<protein>
    <submittedName>
        <fullName evidence="2">Metallophosphoesterase</fullName>
    </submittedName>
</protein>
<accession>A0A6P1VQL1</accession>
<gene>
    <name evidence="2" type="ORF">GJR95_10340</name>
</gene>
<keyword evidence="1" id="KW-0732">Signal</keyword>
<dbReference type="AlphaFoldDB" id="A0A6P1VQL1"/>
<dbReference type="Gene3D" id="3.60.21.10">
    <property type="match status" value="1"/>
</dbReference>
<dbReference type="KEGG" id="senf:GJR95_10340"/>
<proteinExistence type="predicted"/>
<organism evidence="2 3">
    <name type="scientific">Spirosoma endbachense</name>
    <dbReference type="NCBI Taxonomy" id="2666025"/>
    <lineage>
        <taxon>Bacteria</taxon>
        <taxon>Pseudomonadati</taxon>
        <taxon>Bacteroidota</taxon>
        <taxon>Cytophagia</taxon>
        <taxon>Cytophagales</taxon>
        <taxon>Cytophagaceae</taxon>
        <taxon>Spirosoma</taxon>
    </lineage>
</organism>
<reference evidence="2 3" key="1">
    <citation type="submission" date="2019-11" db="EMBL/GenBank/DDBJ databases">
        <title>Spirosoma endbachense sp. nov., isolated from a natural salt meadow.</title>
        <authorList>
            <person name="Rojas J."/>
            <person name="Ambika Manirajan B."/>
            <person name="Ratering S."/>
            <person name="Suarez C."/>
            <person name="Geissler-Plaum R."/>
            <person name="Schnell S."/>
        </authorList>
    </citation>
    <scope>NUCLEOTIDE SEQUENCE [LARGE SCALE GENOMIC DNA]</scope>
    <source>
        <strain evidence="2 3">I-24</strain>
    </source>
</reference>
<evidence type="ECO:0000313" key="3">
    <source>
        <dbReference type="Proteomes" id="UP000464577"/>
    </source>
</evidence>
<dbReference type="RefSeq" id="WP_162385794.1">
    <property type="nucleotide sequence ID" value="NZ_CP045997.1"/>
</dbReference>
<dbReference type="Proteomes" id="UP000464577">
    <property type="component" value="Chromosome"/>
</dbReference>
<dbReference type="SUPFAM" id="SSF56300">
    <property type="entry name" value="Metallo-dependent phosphatases"/>
    <property type="match status" value="1"/>
</dbReference>
<feature type="chain" id="PRO_5026917478" evidence="1">
    <location>
        <begin position="27"/>
        <end position="321"/>
    </location>
</feature>